<dbReference type="InterPro" id="IPR002629">
    <property type="entry name" value="Met_Synth_C/arc"/>
</dbReference>
<dbReference type="EMBL" id="VFPN01000002">
    <property type="protein sequence ID" value="TQM63137.1"/>
    <property type="molecule type" value="Genomic_DNA"/>
</dbReference>
<dbReference type="InterPro" id="IPR038071">
    <property type="entry name" value="UROD/MetE-like_sf"/>
</dbReference>
<gene>
    <name evidence="2" type="ORF">FB466_1391</name>
</gene>
<reference evidence="2 3" key="1">
    <citation type="submission" date="2019-06" db="EMBL/GenBank/DDBJ databases">
        <title>Sequencing the genomes of 1000 actinobacteria strains.</title>
        <authorList>
            <person name="Klenk H.-P."/>
        </authorList>
    </citation>
    <scope>NUCLEOTIDE SEQUENCE [LARGE SCALE GENOMIC DNA]</scope>
    <source>
        <strain evidence="2 3">DSM 18031</strain>
    </source>
</reference>
<sequence length="388" mass="42266">MTLRTEPVGSLPRPTRLQSALIDYDAGLIGRDQVEREQDLAVADTLERFAATGSPLITDGEQRVSSFATYPFAETLGGAELGENLALDGQYFAIFEDGHHRQLPRLTAGPFAYRSYAASNVIAARPLTELPLKQAVIAPSLLSLLYPLDGQIDGYRRDEFLGDLVDECELDIRRTFAAGASRVSIDFTEGRLALRGDARNPWTGRKLLGDFIELNNRVFERFTASERANIGLHTCPGSDLDSAHSADVDYAQLLPELFQLDAGYFLVQLASEPDRERVYELIGRTLRPSAGGVAQQVLIGVTDPKQPRVESVDEVRAQIVSAARYVPAERLGSTDDCGFSPFSIDDKPRHGSPDAARDIAFAKITARVEGTRLAAEELGGSVTWAGGL</sequence>
<accession>A0A543HXR9</accession>
<dbReference type="PANTHER" id="PTHR43844:SF2">
    <property type="entry name" value="SYNTHASE, VITAMIN-B12 INDEPENDENT, PUTATIVE (AFU_ORTHOLOGUE AFUA_3G12060)-RELATED"/>
    <property type="match status" value="1"/>
</dbReference>
<name>A0A543HXR9_9MICO</name>
<protein>
    <submittedName>
        <fullName evidence="2">Methionine synthase II (Cobalamin-independent)</fullName>
    </submittedName>
</protein>
<evidence type="ECO:0000313" key="3">
    <source>
        <dbReference type="Proteomes" id="UP000318331"/>
    </source>
</evidence>
<dbReference type="Gene3D" id="3.20.20.210">
    <property type="match status" value="1"/>
</dbReference>
<dbReference type="RefSeq" id="WP_141917067.1">
    <property type="nucleotide sequence ID" value="NZ_BAAAYS010000021.1"/>
</dbReference>
<feature type="domain" description="Cobalamin-independent methionine synthase MetE C-terminal/archaeal" evidence="1">
    <location>
        <begin position="292"/>
        <end position="339"/>
    </location>
</feature>
<dbReference type="Pfam" id="PF01717">
    <property type="entry name" value="Meth_synt_2"/>
    <property type="match status" value="1"/>
</dbReference>
<dbReference type="Proteomes" id="UP000318331">
    <property type="component" value="Unassembled WGS sequence"/>
</dbReference>
<dbReference type="GO" id="GO:0003871">
    <property type="term" value="F:5-methyltetrahydropteroyltriglutamate-homocysteine S-methyltransferase activity"/>
    <property type="evidence" value="ECO:0007669"/>
    <property type="project" value="InterPro"/>
</dbReference>
<keyword evidence="3" id="KW-1185">Reference proteome</keyword>
<dbReference type="OrthoDB" id="244285at2"/>
<dbReference type="GO" id="GO:0008270">
    <property type="term" value="F:zinc ion binding"/>
    <property type="evidence" value="ECO:0007669"/>
    <property type="project" value="InterPro"/>
</dbReference>
<dbReference type="SUPFAM" id="SSF51726">
    <property type="entry name" value="UROD/MetE-like"/>
    <property type="match status" value="1"/>
</dbReference>
<dbReference type="GO" id="GO:0009086">
    <property type="term" value="P:methionine biosynthetic process"/>
    <property type="evidence" value="ECO:0007669"/>
    <property type="project" value="InterPro"/>
</dbReference>
<evidence type="ECO:0000259" key="1">
    <source>
        <dbReference type="Pfam" id="PF01717"/>
    </source>
</evidence>
<evidence type="ECO:0000313" key="2">
    <source>
        <dbReference type="EMBL" id="TQM63137.1"/>
    </source>
</evidence>
<proteinExistence type="predicted"/>
<comment type="caution">
    <text evidence="2">The sequence shown here is derived from an EMBL/GenBank/DDBJ whole genome shotgun (WGS) entry which is preliminary data.</text>
</comment>
<dbReference type="AlphaFoldDB" id="A0A543HXR9"/>
<organism evidence="2 3">
    <name type="scientific">Klugiella xanthotipulae</name>
    <dbReference type="NCBI Taxonomy" id="244735"/>
    <lineage>
        <taxon>Bacteria</taxon>
        <taxon>Bacillati</taxon>
        <taxon>Actinomycetota</taxon>
        <taxon>Actinomycetes</taxon>
        <taxon>Micrococcales</taxon>
        <taxon>Microbacteriaceae</taxon>
        <taxon>Klugiella</taxon>
    </lineage>
</organism>
<dbReference type="PANTHER" id="PTHR43844">
    <property type="entry name" value="METHIONINE SYNTHASE"/>
    <property type="match status" value="1"/>
</dbReference>